<dbReference type="EMBL" id="MU277211">
    <property type="protein sequence ID" value="KAI0061644.1"/>
    <property type="molecule type" value="Genomic_DNA"/>
</dbReference>
<reference evidence="1" key="2">
    <citation type="journal article" date="2022" name="New Phytol.">
        <title>Evolutionary transition to the ectomycorrhizal habit in the genomes of a hyperdiverse lineage of mushroom-forming fungi.</title>
        <authorList>
            <person name="Looney B."/>
            <person name="Miyauchi S."/>
            <person name="Morin E."/>
            <person name="Drula E."/>
            <person name="Courty P.E."/>
            <person name="Kohler A."/>
            <person name="Kuo A."/>
            <person name="LaButti K."/>
            <person name="Pangilinan J."/>
            <person name="Lipzen A."/>
            <person name="Riley R."/>
            <person name="Andreopoulos W."/>
            <person name="He G."/>
            <person name="Johnson J."/>
            <person name="Nolan M."/>
            <person name="Tritt A."/>
            <person name="Barry K.W."/>
            <person name="Grigoriev I.V."/>
            <person name="Nagy L.G."/>
            <person name="Hibbett D."/>
            <person name="Henrissat B."/>
            <person name="Matheny P.B."/>
            <person name="Labbe J."/>
            <person name="Martin F.M."/>
        </authorList>
    </citation>
    <scope>NUCLEOTIDE SEQUENCE</scope>
    <source>
        <strain evidence="1">HHB10654</strain>
    </source>
</reference>
<name>A0ACB8SYH2_9AGAM</name>
<accession>A0ACB8SYH2</accession>
<dbReference type="Proteomes" id="UP000814140">
    <property type="component" value="Unassembled WGS sequence"/>
</dbReference>
<gene>
    <name evidence="1" type="ORF">BV25DRAFT_1838823</name>
</gene>
<organism evidence="1 2">
    <name type="scientific">Artomyces pyxidatus</name>
    <dbReference type="NCBI Taxonomy" id="48021"/>
    <lineage>
        <taxon>Eukaryota</taxon>
        <taxon>Fungi</taxon>
        <taxon>Dikarya</taxon>
        <taxon>Basidiomycota</taxon>
        <taxon>Agaricomycotina</taxon>
        <taxon>Agaricomycetes</taxon>
        <taxon>Russulales</taxon>
        <taxon>Auriscalpiaceae</taxon>
        <taxon>Artomyces</taxon>
    </lineage>
</organism>
<evidence type="ECO:0000313" key="1">
    <source>
        <dbReference type="EMBL" id="KAI0061644.1"/>
    </source>
</evidence>
<protein>
    <submittedName>
        <fullName evidence="1">Uncharacterized protein</fullName>
    </submittedName>
</protein>
<reference evidence="1" key="1">
    <citation type="submission" date="2021-03" db="EMBL/GenBank/DDBJ databases">
        <authorList>
            <consortium name="DOE Joint Genome Institute"/>
            <person name="Ahrendt S."/>
            <person name="Looney B.P."/>
            <person name="Miyauchi S."/>
            <person name="Morin E."/>
            <person name="Drula E."/>
            <person name="Courty P.E."/>
            <person name="Chicoki N."/>
            <person name="Fauchery L."/>
            <person name="Kohler A."/>
            <person name="Kuo A."/>
            <person name="Labutti K."/>
            <person name="Pangilinan J."/>
            <person name="Lipzen A."/>
            <person name="Riley R."/>
            <person name="Andreopoulos W."/>
            <person name="He G."/>
            <person name="Johnson J."/>
            <person name="Barry K.W."/>
            <person name="Grigoriev I.V."/>
            <person name="Nagy L."/>
            <person name="Hibbett D."/>
            <person name="Henrissat B."/>
            <person name="Matheny P.B."/>
            <person name="Labbe J."/>
            <person name="Martin F."/>
        </authorList>
    </citation>
    <scope>NUCLEOTIDE SEQUENCE</scope>
    <source>
        <strain evidence="1">HHB10654</strain>
    </source>
</reference>
<proteinExistence type="predicted"/>
<evidence type="ECO:0000313" key="2">
    <source>
        <dbReference type="Proteomes" id="UP000814140"/>
    </source>
</evidence>
<sequence>MDAAPTPPPKHPKTQPRRQTRTTQEAGASTQRKKPQSQKAHVSESTDYKPDQKHGAAGKKDTLTYTKGSEQKRRRGAKRKSGPSAQINANPPSPTTSDGSTRTNATTPQSTLAPPAHASSTGIQSKGTTAKTDMSTQHTRLTHNNISRPLNHHHPKMQSCRQQHATSSPKVSNNYPIPTRSTPTRTSTHELQPPTTIPTATPNPINNVMHTHTSTTKTKTNQAKTKRKNRTFRSTTRNSAQNPPRTKTKHQSAQSPHKHKGAANVIKKTNRSKSNKSDPNRKQ</sequence>
<comment type="caution">
    <text evidence="1">The sequence shown here is derived from an EMBL/GenBank/DDBJ whole genome shotgun (WGS) entry which is preliminary data.</text>
</comment>
<keyword evidence="2" id="KW-1185">Reference proteome</keyword>